<dbReference type="Proteomes" id="UP000765003">
    <property type="component" value="Unassembled WGS sequence"/>
</dbReference>
<keyword evidence="1" id="KW-1133">Transmembrane helix</keyword>
<keyword evidence="3" id="KW-1185">Reference proteome</keyword>
<sequence>MIKANTLFKIRWQIFLFFLAMLILANNKVQAQGLSEGTPLGVRAQAMGGAYRSAALGSDVLYYNPAGLLIDNRYELDFDYFYLAKNKQNLLGASLVDSTTSTLAAGIDYHLTITKTNEKTEFFHQWLIALAYPLVQDALLTGLSFKYKSNNKFNLDFGTLFILPFGISLAAVGYDLLPSQTDFFLVGFGASFSGRKLFTKENIFDSLTIAVDYMLQPKILDFGFEYIIAKTLPLRAGLGMDFKKDEKTISFGTGLASPTLGLDLLYQKNLNLADADVYAVALKLIF</sequence>
<protein>
    <recommendedName>
        <fullName evidence="4">PorV/PorQ family protein</fullName>
    </recommendedName>
</protein>
<evidence type="ECO:0000313" key="2">
    <source>
        <dbReference type="EMBL" id="MBN4077462.1"/>
    </source>
</evidence>
<accession>A0ABS3AXC1</accession>
<gene>
    <name evidence="2" type="ORF">JYT19_00970</name>
</gene>
<proteinExistence type="predicted"/>
<reference evidence="2" key="1">
    <citation type="submission" date="2021-02" db="EMBL/GenBank/DDBJ databases">
        <title>Activity-based single-cell genomes from oceanic crustal fluid captures similar information to metagenomic and metatranscriptomic surveys with orders of magnitude less sampling.</title>
        <authorList>
            <person name="D'Angelo T.S."/>
            <person name="Orcutt B.N."/>
        </authorList>
    </citation>
    <scope>NUCLEOTIDE SEQUENCE [LARGE SCALE GENOMIC DNA]</scope>
    <source>
        <strain evidence="2">AH-315-E05</strain>
    </source>
</reference>
<evidence type="ECO:0000256" key="1">
    <source>
        <dbReference type="SAM" id="Phobius"/>
    </source>
</evidence>
<keyword evidence="1" id="KW-0812">Transmembrane</keyword>
<dbReference type="EMBL" id="JAFITA010000014">
    <property type="protein sequence ID" value="MBN4077462.1"/>
    <property type="molecule type" value="Genomic_DNA"/>
</dbReference>
<evidence type="ECO:0000313" key="3">
    <source>
        <dbReference type="Proteomes" id="UP000765003"/>
    </source>
</evidence>
<feature type="transmembrane region" description="Helical" evidence="1">
    <location>
        <begin position="157"/>
        <end position="177"/>
    </location>
</feature>
<name>A0ABS3AXC1_9FIRM</name>
<evidence type="ECO:0008006" key="4">
    <source>
        <dbReference type="Google" id="ProtNLM"/>
    </source>
</evidence>
<keyword evidence="1" id="KW-0472">Membrane</keyword>
<comment type="caution">
    <text evidence="2">The sequence shown here is derived from an EMBL/GenBank/DDBJ whole genome shotgun (WGS) entry which is preliminary data.</text>
</comment>
<dbReference type="Gene3D" id="2.40.160.60">
    <property type="entry name" value="Outer membrane protein transport protein (OMPP1/FadL/TodX)"/>
    <property type="match status" value="1"/>
</dbReference>
<feature type="transmembrane region" description="Helical" evidence="1">
    <location>
        <begin position="126"/>
        <end position="145"/>
    </location>
</feature>
<organism evidence="2 3">
    <name type="scientific">Sulfobacillus acidophilus</name>
    <dbReference type="NCBI Taxonomy" id="53633"/>
    <lineage>
        <taxon>Bacteria</taxon>
        <taxon>Bacillati</taxon>
        <taxon>Bacillota</taxon>
        <taxon>Clostridia</taxon>
        <taxon>Eubacteriales</taxon>
        <taxon>Clostridiales Family XVII. Incertae Sedis</taxon>
        <taxon>Sulfobacillus</taxon>
    </lineage>
</organism>